<evidence type="ECO:0000313" key="4">
    <source>
        <dbReference type="Proteomes" id="UP000019489"/>
    </source>
</evidence>
<feature type="compositionally biased region" description="Basic and acidic residues" evidence="1">
    <location>
        <begin position="286"/>
        <end position="298"/>
    </location>
</feature>
<dbReference type="PATRIC" id="fig|1386089.3.peg.3360"/>
<feature type="domain" description="ER-bound oxygenase mpaB/mpaB'/Rubber oxygenase catalytic" evidence="2">
    <location>
        <begin position="50"/>
        <end position="271"/>
    </location>
</feature>
<dbReference type="PANTHER" id="PTHR36151">
    <property type="entry name" value="BLR2777 PROTEIN"/>
    <property type="match status" value="1"/>
</dbReference>
<dbReference type="Proteomes" id="UP000019489">
    <property type="component" value="Unassembled WGS sequence"/>
</dbReference>
<name>W9G6F7_9MICO</name>
<protein>
    <recommendedName>
        <fullName evidence="2">ER-bound oxygenase mpaB/mpaB'/Rubber oxygenase catalytic domain-containing protein</fullName>
    </recommendedName>
</protein>
<keyword evidence="4" id="KW-1185">Reference proteome</keyword>
<feature type="region of interest" description="Disordered" evidence="1">
    <location>
        <begin position="283"/>
        <end position="310"/>
    </location>
</feature>
<dbReference type="InterPro" id="IPR018713">
    <property type="entry name" value="MPAB/Lcp_cat_dom"/>
</dbReference>
<dbReference type="OrthoDB" id="108890at2"/>
<proteinExistence type="predicted"/>
<dbReference type="GO" id="GO:0016491">
    <property type="term" value="F:oxidoreductase activity"/>
    <property type="evidence" value="ECO:0007669"/>
    <property type="project" value="InterPro"/>
</dbReference>
<reference evidence="3 4" key="1">
    <citation type="submission" date="2013-08" db="EMBL/GenBank/DDBJ databases">
        <title>Intrasporangium oryzae NRRL B-24470.</title>
        <authorList>
            <person name="Liu H."/>
            <person name="Wang G."/>
        </authorList>
    </citation>
    <scope>NUCLEOTIDE SEQUENCE [LARGE SCALE GENOMIC DNA]</scope>
    <source>
        <strain evidence="3 4">NRRL B-24470</strain>
    </source>
</reference>
<evidence type="ECO:0000256" key="1">
    <source>
        <dbReference type="SAM" id="MobiDB-lite"/>
    </source>
</evidence>
<organism evidence="3 4">
    <name type="scientific">Intrasporangium oryzae NRRL B-24470</name>
    <dbReference type="NCBI Taxonomy" id="1386089"/>
    <lineage>
        <taxon>Bacteria</taxon>
        <taxon>Bacillati</taxon>
        <taxon>Actinomycetota</taxon>
        <taxon>Actinomycetes</taxon>
        <taxon>Micrococcales</taxon>
        <taxon>Intrasporangiaceae</taxon>
        <taxon>Intrasporangium</taxon>
    </lineage>
</organism>
<sequence length="310" mass="33724">MTVQPVTRLLQRRLGQVLRTKVAGDDAATRAQRIWGAEGERWFTPADPIWRVHADASMFPGGIASLLLQSLHPLAMAGVAGHSGYKSDPWGRLQRTSHYLATTTFGTIEHATEAIELVRSIHERVRGRDERGRPYRANDPRLLRWVHVAEIDSFLRAYQAFAAEPLSDDEADTYVSQAAVPARLLGVVEPPTDVAGLRAVLDSYRPELESTRAAREAARFLLLSPPLPLIARPGYGTLASGGVSLLPGWALDMLDIPLPGPVSRFVARPLGHAGTAAVRWGMAGLGERRPSDPPRPDGPDQPDQPDQAAS</sequence>
<dbReference type="EMBL" id="AWSA01000044">
    <property type="protein sequence ID" value="EWT00388.1"/>
    <property type="molecule type" value="Genomic_DNA"/>
</dbReference>
<dbReference type="PANTHER" id="PTHR36151:SF3">
    <property type="entry name" value="ER-BOUND OXYGENASE MPAB_MPAB'_RUBBER OXYGENASE CATALYTIC DOMAIN-CONTAINING PROTEIN"/>
    <property type="match status" value="1"/>
</dbReference>
<dbReference type="Pfam" id="PF09995">
    <property type="entry name" value="MPAB_Lcp_cat"/>
    <property type="match status" value="1"/>
</dbReference>
<evidence type="ECO:0000259" key="2">
    <source>
        <dbReference type="Pfam" id="PF09995"/>
    </source>
</evidence>
<gene>
    <name evidence="3" type="ORF">N865_15825</name>
</gene>
<dbReference type="RefSeq" id="WP_034808452.1">
    <property type="nucleotide sequence ID" value="NZ_AWSA01000044.1"/>
</dbReference>
<comment type="caution">
    <text evidence="3">The sequence shown here is derived from an EMBL/GenBank/DDBJ whole genome shotgun (WGS) entry which is preliminary data.</text>
</comment>
<accession>W9G6F7</accession>
<dbReference type="eggNOG" id="COG3662">
    <property type="taxonomic scope" value="Bacteria"/>
</dbReference>
<dbReference type="AlphaFoldDB" id="W9G6F7"/>
<evidence type="ECO:0000313" key="3">
    <source>
        <dbReference type="EMBL" id="EWT00388.1"/>
    </source>
</evidence>